<dbReference type="Proteomes" id="UP001267290">
    <property type="component" value="Unassembled WGS sequence"/>
</dbReference>
<evidence type="ECO:0008006" key="3">
    <source>
        <dbReference type="Google" id="ProtNLM"/>
    </source>
</evidence>
<dbReference type="Gene3D" id="3.40.50.150">
    <property type="entry name" value="Vaccinia Virus protein VP39"/>
    <property type="match status" value="1"/>
</dbReference>
<protein>
    <recommendedName>
        <fullName evidence="3">Class I SAM-dependent methyltransferase</fullName>
    </recommendedName>
</protein>
<name>A0ABU1P1G8_9BACL</name>
<evidence type="ECO:0000313" key="2">
    <source>
        <dbReference type="Proteomes" id="UP001267290"/>
    </source>
</evidence>
<dbReference type="Pfam" id="PF13489">
    <property type="entry name" value="Methyltransf_23"/>
    <property type="match status" value="1"/>
</dbReference>
<dbReference type="SUPFAM" id="SSF53335">
    <property type="entry name" value="S-adenosyl-L-methionine-dependent methyltransferases"/>
    <property type="match status" value="1"/>
</dbReference>
<accession>A0ABU1P1G8</accession>
<sequence length="258" mass="30835">MLCPVCDSSTEFYFVKTFNKFSLSKVNYYKCSKCKFVLSKTHYEMEKEVWEKLNLDFHLSYQNSEHNPEDPRWLTRLNYQADVLKELSDLGIIPYEEGEWVDYGCGDGKLADMLTSRGKTTLKYDAYMSSEEYLSNEQLRLKKYDVVINTSVFEHILDFEDFKKIIELLGDRGVLALHTLVAEEIPQDSEWFYLVPVHVSFFTNRSMDILFKKWGFVSSLYHLESRMWFFFKHELNIKTEVLNKYNLHYKVGFMDYWK</sequence>
<comment type="caution">
    <text evidence="1">The sequence shown here is derived from an EMBL/GenBank/DDBJ whole genome shotgun (WGS) entry which is preliminary data.</text>
</comment>
<reference evidence="1 2" key="1">
    <citation type="submission" date="2023-07" db="EMBL/GenBank/DDBJ databases">
        <title>Sorghum-associated microbial communities from plants grown in Nebraska, USA.</title>
        <authorList>
            <person name="Schachtman D."/>
        </authorList>
    </citation>
    <scope>NUCLEOTIDE SEQUENCE [LARGE SCALE GENOMIC DNA]</scope>
    <source>
        <strain evidence="1 2">CC258</strain>
    </source>
</reference>
<dbReference type="InterPro" id="IPR029063">
    <property type="entry name" value="SAM-dependent_MTases_sf"/>
</dbReference>
<evidence type="ECO:0000313" key="1">
    <source>
        <dbReference type="EMBL" id="MDR6553593.1"/>
    </source>
</evidence>
<keyword evidence="2" id="KW-1185">Reference proteome</keyword>
<dbReference type="EMBL" id="JAVDSB010000011">
    <property type="protein sequence ID" value="MDR6553593.1"/>
    <property type="molecule type" value="Genomic_DNA"/>
</dbReference>
<gene>
    <name evidence="1" type="ORF">J2736_004800</name>
</gene>
<proteinExistence type="predicted"/>
<organism evidence="1 2">
    <name type="scientific">Paenibacillus qinlingensis</name>
    <dbReference type="NCBI Taxonomy" id="1837343"/>
    <lineage>
        <taxon>Bacteria</taxon>
        <taxon>Bacillati</taxon>
        <taxon>Bacillota</taxon>
        <taxon>Bacilli</taxon>
        <taxon>Bacillales</taxon>
        <taxon>Paenibacillaceae</taxon>
        <taxon>Paenibacillus</taxon>
    </lineage>
</organism>